<proteinExistence type="predicted"/>
<dbReference type="EMBL" id="VCAZ01000186">
    <property type="protein sequence ID" value="TTE07138.1"/>
    <property type="molecule type" value="Genomic_DNA"/>
</dbReference>
<dbReference type="Proteomes" id="UP000319801">
    <property type="component" value="Unassembled WGS sequence"/>
</dbReference>
<sequence>MLLKHIWTDHFYRRAAVRFQNKTKQNESKRNKRKGKRCWGSTGMTANLSRETIGNMRSVNIPAFINDMATARGARDDLRKTEE</sequence>
<evidence type="ECO:0000313" key="2">
    <source>
        <dbReference type="EMBL" id="TTE07138.1"/>
    </source>
</evidence>
<dbReference type="AlphaFoldDB" id="A0A556VA65"/>
<evidence type="ECO:0000256" key="1">
    <source>
        <dbReference type="SAM" id="MobiDB-lite"/>
    </source>
</evidence>
<feature type="region of interest" description="Disordered" evidence="1">
    <location>
        <begin position="22"/>
        <end position="43"/>
    </location>
</feature>
<protein>
    <submittedName>
        <fullName evidence="2">Uncharacterized protein</fullName>
    </submittedName>
</protein>
<name>A0A556VA65_BAGYA</name>
<accession>A0A556VA65</accession>
<evidence type="ECO:0000313" key="3">
    <source>
        <dbReference type="Proteomes" id="UP000319801"/>
    </source>
</evidence>
<reference evidence="2 3" key="1">
    <citation type="journal article" date="2019" name="Genome Biol. Evol.">
        <title>Whole-Genome Sequencing of the Giant Devil Catfish, Bagarius yarrelli.</title>
        <authorList>
            <person name="Jiang W."/>
            <person name="Lv Y."/>
            <person name="Cheng L."/>
            <person name="Yang K."/>
            <person name="Chao B."/>
            <person name="Wang X."/>
            <person name="Li Y."/>
            <person name="Pan X."/>
            <person name="You X."/>
            <person name="Zhang Y."/>
            <person name="Yang J."/>
            <person name="Li J."/>
            <person name="Zhang X."/>
            <person name="Liu S."/>
            <person name="Sun C."/>
            <person name="Yang J."/>
            <person name="Shi Q."/>
        </authorList>
    </citation>
    <scope>NUCLEOTIDE SEQUENCE [LARGE SCALE GENOMIC DNA]</scope>
    <source>
        <strain evidence="2">JWS20170419001</strain>
        <tissue evidence="2">Muscle</tissue>
    </source>
</reference>
<organism evidence="2 3">
    <name type="scientific">Bagarius yarrelli</name>
    <name type="common">Goonch</name>
    <name type="synonym">Bagrus yarrelli</name>
    <dbReference type="NCBI Taxonomy" id="175774"/>
    <lineage>
        <taxon>Eukaryota</taxon>
        <taxon>Metazoa</taxon>
        <taxon>Chordata</taxon>
        <taxon>Craniata</taxon>
        <taxon>Vertebrata</taxon>
        <taxon>Euteleostomi</taxon>
        <taxon>Actinopterygii</taxon>
        <taxon>Neopterygii</taxon>
        <taxon>Teleostei</taxon>
        <taxon>Ostariophysi</taxon>
        <taxon>Siluriformes</taxon>
        <taxon>Sisoridae</taxon>
        <taxon>Sisorinae</taxon>
        <taxon>Bagarius</taxon>
    </lineage>
</organism>
<keyword evidence="3" id="KW-1185">Reference proteome</keyword>
<gene>
    <name evidence="2" type="ORF">Baya_14887</name>
</gene>
<comment type="caution">
    <text evidence="2">The sequence shown here is derived from an EMBL/GenBank/DDBJ whole genome shotgun (WGS) entry which is preliminary data.</text>
</comment>